<dbReference type="PANTHER" id="PTHR37490:SF1">
    <property type="entry name" value="GLYCOSYLTRANSFERASE 2-LIKE DOMAIN-CONTAINING PROTEIN"/>
    <property type="match status" value="1"/>
</dbReference>
<dbReference type="InterPro" id="IPR021838">
    <property type="entry name" value="DUF3431"/>
</dbReference>
<dbReference type="PANTHER" id="PTHR37490">
    <property type="entry name" value="EXPRESSED PROTEIN"/>
    <property type="match status" value="1"/>
</dbReference>
<feature type="compositionally biased region" description="Acidic residues" evidence="1">
    <location>
        <begin position="348"/>
        <end position="363"/>
    </location>
</feature>
<dbReference type="AlphaFoldDB" id="A0A6C0I9D2"/>
<organism evidence="2">
    <name type="scientific">viral metagenome</name>
    <dbReference type="NCBI Taxonomy" id="1070528"/>
    <lineage>
        <taxon>unclassified sequences</taxon>
        <taxon>metagenomes</taxon>
        <taxon>organismal metagenomes</taxon>
    </lineage>
</organism>
<feature type="compositionally biased region" description="Acidic residues" evidence="1">
    <location>
        <begin position="378"/>
        <end position="411"/>
    </location>
</feature>
<protein>
    <submittedName>
        <fullName evidence="2">Uncharacterized protein</fullName>
    </submittedName>
</protein>
<sequence length="435" mass="49270">MNTFECVITRYNEHLNWIVSLPDTITKIYIYNKGTNENYFKNYTITPQLKSKITFINIENVGRIDHTIVYHILNNWENLPDNLIFLPGSAVMCSKKGLYLSMLKKNLQKIKTKYHGFYAPRCFKVIDSFDYSINNYEPLGKCNRNKNKFIKSEYPSLKAWKSAIIDDVPLEYIQFRGMFMVSRENILYIKKNIYDNLLKSLSVGDNIENGHYAERIWAHLFKQRPKNYTEPIEPPKTVVPVESGEPAEPVEPPIESVESPDEQVQSTEPVESPILPIEPVQSVESGEYIVPIESGEPAEPVESPIVPIEPVQSVESIEQNEYIVPIEPGEPVEPIEPVEQVQSGEPGESVEPDEPDEPDEPGEPVEPVEQVQSGEPGESVEPDEPDEPAEPDEPDEPDEPGEPVEPDEPDESVQSVESVEPDEPDESIEVVINID</sequence>
<dbReference type="EMBL" id="MN740137">
    <property type="protein sequence ID" value="QHT89210.1"/>
    <property type="molecule type" value="Genomic_DNA"/>
</dbReference>
<name>A0A6C0I9D2_9ZZZZ</name>
<evidence type="ECO:0000256" key="1">
    <source>
        <dbReference type="SAM" id="MobiDB-lite"/>
    </source>
</evidence>
<dbReference type="Pfam" id="PF11913">
    <property type="entry name" value="DUF3431"/>
    <property type="match status" value="1"/>
</dbReference>
<accession>A0A6C0I9D2</accession>
<proteinExistence type="predicted"/>
<feature type="compositionally biased region" description="Acidic residues" evidence="1">
    <location>
        <begin position="419"/>
        <end position="428"/>
    </location>
</feature>
<evidence type="ECO:0000313" key="2">
    <source>
        <dbReference type="EMBL" id="QHT89210.1"/>
    </source>
</evidence>
<feature type="compositionally biased region" description="Low complexity" evidence="1">
    <location>
        <begin position="365"/>
        <end position="377"/>
    </location>
</feature>
<reference evidence="2" key="1">
    <citation type="journal article" date="2020" name="Nature">
        <title>Giant virus diversity and host interactions through global metagenomics.</title>
        <authorList>
            <person name="Schulz F."/>
            <person name="Roux S."/>
            <person name="Paez-Espino D."/>
            <person name="Jungbluth S."/>
            <person name="Walsh D.A."/>
            <person name="Denef V.J."/>
            <person name="McMahon K.D."/>
            <person name="Konstantinidis K.T."/>
            <person name="Eloe-Fadrosh E.A."/>
            <person name="Kyrpides N.C."/>
            <person name="Woyke T."/>
        </authorList>
    </citation>
    <scope>NUCLEOTIDE SEQUENCE</scope>
    <source>
        <strain evidence="2">GVMAG-M-3300023184-53</strain>
    </source>
</reference>
<feature type="region of interest" description="Disordered" evidence="1">
    <location>
        <begin position="231"/>
        <end position="269"/>
    </location>
</feature>
<feature type="compositionally biased region" description="Low complexity" evidence="1">
    <location>
        <begin position="335"/>
        <end position="347"/>
    </location>
</feature>
<feature type="region of interest" description="Disordered" evidence="1">
    <location>
        <begin position="312"/>
        <end position="435"/>
    </location>
</feature>